<protein>
    <submittedName>
        <fullName evidence="2">Lipase family protein</fullName>
    </submittedName>
</protein>
<gene>
    <name evidence="2" type="ORF">EW093_04550</name>
</gene>
<accession>A0A5C1QAQ4</accession>
<dbReference type="InterPro" id="IPR002921">
    <property type="entry name" value="Fungal_lipase-type"/>
</dbReference>
<dbReference type="CDD" id="cd00519">
    <property type="entry name" value="Lipase_3"/>
    <property type="match status" value="1"/>
</dbReference>
<dbReference type="RefSeq" id="WP_149567256.1">
    <property type="nucleotide sequence ID" value="NZ_CP035807.1"/>
</dbReference>
<dbReference type="PANTHER" id="PTHR45856">
    <property type="entry name" value="ALPHA/BETA-HYDROLASES SUPERFAMILY PROTEIN"/>
    <property type="match status" value="1"/>
</dbReference>
<evidence type="ECO:0000259" key="1">
    <source>
        <dbReference type="Pfam" id="PF01764"/>
    </source>
</evidence>
<reference evidence="2 3" key="1">
    <citation type="submission" date="2019-02" db="EMBL/GenBank/DDBJ databases">
        <authorList>
            <person name="Fomenkov A."/>
            <person name="Dubinina G."/>
            <person name="Grabovich M."/>
            <person name="Vincze T."/>
            <person name="Roberts R.J."/>
        </authorList>
    </citation>
    <scope>NUCLEOTIDE SEQUENCE [LARGE SCALE GENOMIC DNA]</scope>
    <source>
        <strain evidence="2 3">P</strain>
    </source>
</reference>
<dbReference type="Gene3D" id="3.40.50.1820">
    <property type="entry name" value="alpha/beta hydrolase"/>
    <property type="match status" value="1"/>
</dbReference>
<sequence>MFDKILKKELPDSNDYPVIPPDMNYIYFQNCKKFKFKPKSNKLSYNNLWWLAESSFLVYNHPGFAKLSYRYAGLNQFKFFNGTGTECMIAKNKKLVIVTFRGTELKSLSAIHELWTDLNAKPTDFKLGGKVHNGFLKALYEIWEGENGLFEYLKAIYKENKKRPIWITGHSLGGALAALCFTLFNKAHSLVMFGAPRVGDKDFVNLTKDRLIWRVENRYDPIVSLPPNLPKIKFEFKDMGDLVYINNDMEFVKERPNLTPLEQAKIAKKVIKYHRKERENLSSTIELTDHIKTSILEWKDYLTKLKSDTTININDHMPIYYATLLWNKLVK</sequence>
<dbReference type="PANTHER" id="PTHR45856:SF24">
    <property type="entry name" value="FUNGAL LIPASE-LIKE DOMAIN-CONTAINING PROTEIN"/>
    <property type="match status" value="1"/>
</dbReference>
<organism evidence="2 3">
    <name type="scientific">Thiospirochaeta perfilievii</name>
    <dbReference type="NCBI Taxonomy" id="252967"/>
    <lineage>
        <taxon>Bacteria</taxon>
        <taxon>Pseudomonadati</taxon>
        <taxon>Spirochaetota</taxon>
        <taxon>Spirochaetia</taxon>
        <taxon>Spirochaetales</taxon>
        <taxon>Spirochaetaceae</taxon>
        <taxon>Thiospirochaeta</taxon>
    </lineage>
</organism>
<dbReference type="EMBL" id="CP035807">
    <property type="protein sequence ID" value="QEN03999.1"/>
    <property type="molecule type" value="Genomic_DNA"/>
</dbReference>
<dbReference type="GO" id="GO:0006629">
    <property type="term" value="P:lipid metabolic process"/>
    <property type="evidence" value="ECO:0007669"/>
    <property type="project" value="InterPro"/>
</dbReference>
<dbReference type="Pfam" id="PF01764">
    <property type="entry name" value="Lipase_3"/>
    <property type="match status" value="1"/>
</dbReference>
<dbReference type="AlphaFoldDB" id="A0A5C1QAQ4"/>
<proteinExistence type="predicted"/>
<dbReference type="Proteomes" id="UP000323824">
    <property type="component" value="Chromosome"/>
</dbReference>
<feature type="domain" description="Fungal lipase-type" evidence="1">
    <location>
        <begin position="97"/>
        <end position="227"/>
    </location>
</feature>
<reference evidence="2 3" key="2">
    <citation type="submission" date="2019-09" db="EMBL/GenBank/DDBJ databases">
        <title>Complete Genome Sequence and Methylome Analysis of free living Spirochaetas.</title>
        <authorList>
            <person name="Leshcheva N."/>
            <person name="Mikheeva N."/>
        </authorList>
    </citation>
    <scope>NUCLEOTIDE SEQUENCE [LARGE SCALE GENOMIC DNA]</scope>
    <source>
        <strain evidence="2 3">P</strain>
    </source>
</reference>
<dbReference type="InterPro" id="IPR029058">
    <property type="entry name" value="AB_hydrolase_fold"/>
</dbReference>
<evidence type="ECO:0000313" key="3">
    <source>
        <dbReference type="Proteomes" id="UP000323824"/>
    </source>
</evidence>
<keyword evidence="3" id="KW-1185">Reference proteome</keyword>
<dbReference type="KEGG" id="sper:EW093_04550"/>
<evidence type="ECO:0000313" key="2">
    <source>
        <dbReference type="EMBL" id="QEN03999.1"/>
    </source>
</evidence>
<dbReference type="OrthoDB" id="5522031at2"/>
<dbReference type="SUPFAM" id="SSF53474">
    <property type="entry name" value="alpha/beta-Hydrolases"/>
    <property type="match status" value="1"/>
</dbReference>
<name>A0A5C1QAQ4_9SPIO</name>
<dbReference type="InterPro" id="IPR051218">
    <property type="entry name" value="Sec_MonoDiacylglyc_Lipase"/>
</dbReference>